<protein>
    <submittedName>
        <fullName evidence="1">Uncharacterized protein</fullName>
    </submittedName>
</protein>
<organism evidence="1 2">
    <name type="scientific">Acinetobacter bouvetii</name>
    <dbReference type="NCBI Taxonomy" id="202951"/>
    <lineage>
        <taxon>Bacteria</taxon>
        <taxon>Pseudomonadati</taxon>
        <taxon>Pseudomonadota</taxon>
        <taxon>Gammaproteobacteria</taxon>
        <taxon>Moraxellales</taxon>
        <taxon>Moraxellaceae</taxon>
        <taxon>Acinetobacter</taxon>
    </lineage>
</organism>
<accession>A0A811GET0</accession>
<sequence length="51" mass="5943">MKTSKFTDSHIMAILKQAESLAHLLLPFVVNTVFYKWRANKDVCIHLCWHG</sequence>
<dbReference type="AlphaFoldDB" id="A0A811GET0"/>
<dbReference type="Proteomes" id="UP000489961">
    <property type="component" value="Unassembled WGS sequence"/>
</dbReference>
<comment type="caution">
    <text evidence="1">The sequence shown here is derived from an EMBL/GenBank/DDBJ whole genome shotgun (WGS) entry which is preliminary data.</text>
</comment>
<reference evidence="1 2" key="1">
    <citation type="submission" date="2020-02" db="EMBL/GenBank/DDBJ databases">
        <authorList>
            <person name="Chaudhuri R."/>
        </authorList>
    </citation>
    <scope>NUCLEOTIDE SEQUENCE [LARGE SCALE GENOMIC DNA]</scope>
    <source>
        <strain evidence="1">SFB21</strain>
    </source>
</reference>
<evidence type="ECO:0000313" key="1">
    <source>
        <dbReference type="EMBL" id="CAB1221503.1"/>
    </source>
</evidence>
<name>A0A811GET0_9GAMM</name>
<proteinExistence type="predicted"/>
<gene>
    <name evidence="1" type="ORF">SFB21_2839</name>
</gene>
<dbReference type="EMBL" id="CADDTS010000048">
    <property type="protein sequence ID" value="CAB1221503.1"/>
    <property type="molecule type" value="Genomic_DNA"/>
</dbReference>
<evidence type="ECO:0000313" key="2">
    <source>
        <dbReference type="Proteomes" id="UP000489961"/>
    </source>
</evidence>